<evidence type="ECO:0000259" key="2">
    <source>
        <dbReference type="PROSITE" id="PS50112"/>
    </source>
</evidence>
<dbReference type="Pfam" id="PF08448">
    <property type="entry name" value="PAS_4"/>
    <property type="match status" value="1"/>
</dbReference>
<dbReference type="InterPro" id="IPR035965">
    <property type="entry name" value="PAS-like_dom_sf"/>
</dbReference>
<reference evidence="6 7" key="1">
    <citation type="submission" date="2022-06" db="EMBL/GenBank/DDBJ databases">
        <title>Genomic Encyclopedia of Archaeal and Bacterial Type Strains, Phase II (KMG-II): from individual species to whole genera.</title>
        <authorList>
            <person name="Goeker M."/>
        </authorList>
    </citation>
    <scope>NUCLEOTIDE SEQUENCE [LARGE SCALE GENOMIC DNA]</scope>
    <source>
        <strain evidence="6 7">DSM 40477</strain>
    </source>
</reference>
<dbReference type="Gene3D" id="3.30.70.270">
    <property type="match status" value="1"/>
</dbReference>
<feature type="region of interest" description="Disordered" evidence="1">
    <location>
        <begin position="15"/>
        <end position="55"/>
    </location>
</feature>
<dbReference type="EMBL" id="JAMTCP010000037">
    <property type="protein sequence ID" value="MCP2261181.1"/>
    <property type="molecule type" value="Genomic_DNA"/>
</dbReference>
<dbReference type="Pfam" id="PF00990">
    <property type="entry name" value="GGDEF"/>
    <property type="match status" value="1"/>
</dbReference>
<dbReference type="PROSITE" id="PS50112">
    <property type="entry name" value="PAS"/>
    <property type="match status" value="1"/>
</dbReference>
<dbReference type="CDD" id="cd01948">
    <property type="entry name" value="EAL"/>
    <property type="match status" value="1"/>
</dbReference>
<dbReference type="SMART" id="SM00091">
    <property type="entry name" value="PAS"/>
    <property type="match status" value="1"/>
</dbReference>
<gene>
    <name evidence="6" type="ORF">LX15_004902</name>
</gene>
<evidence type="ECO:0000259" key="4">
    <source>
        <dbReference type="PROSITE" id="PS50883"/>
    </source>
</evidence>
<dbReference type="InterPro" id="IPR043128">
    <property type="entry name" value="Rev_trsase/Diguanyl_cyclase"/>
</dbReference>
<dbReference type="InterPro" id="IPR013656">
    <property type="entry name" value="PAS_4"/>
</dbReference>
<dbReference type="PROSITE" id="PS50113">
    <property type="entry name" value="PAC"/>
    <property type="match status" value="1"/>
</dbReference>
<dbReference type="PANTHER" id="PTHR44757">
    <property type="entry name" value="DIGUANYLATE CYCLASE DGCP"/>
    <property type="match status" value="1"/>
</dbReference>
<dbReference type="Gene3D" id="3.30.450.20">
    <property type="entry name" value="PAS domain"/>
    <property type="match status" value="1"/>
</dbReference>
<dbReference type="PROSITE" id="PS50883">
    <property type="entry name" value="EAL"/>
    <property type="match status" value="1"/>
</dbReference>
<accession>A0ABT1I0C3</accession>
<dbReference type="SUPFAM" id="SSF55785">
    <property type="entry name" value="PYP-like sensor domain (PAS domain)"/>
    <property type="match status" value="1"/>
</dbReference>
<dbReference type="CDD" id="cd00130">
    <property type="entry name" value="PAS"/>
    <property type="match status" value="1"/>
</dbReference>
<dbReference type="SUPFAM" id="SSF141868">
    <property type="entry name" value="EAL domain-like"/>
    <property type="match status" value="1"/>
</dbReference>
<feature type="domain" description="PAS" evidence="2">
    <location>
        <begin position="195"/>
        <end position="265"/>
    </location>
</feature>
<dbReference type="NCBIfam" id="TIGR00254">
    <property type="entry name" value="GGDEF"/>
    <property type="match status" value="1"/>
</dbReference>
<feature type="domain" description="GGDEF" evidence="5">
    <location>
        <begin position="349"/>
        <end position="484"/>
    </location>
</feature>
<evidence type="ECO:0000313" key="7">
    <source>
        <dbReference type="Proteomes" id="UP001205311"/>
    </source>
</evidence>
<dbReference type="InterPro" id="IPR052155">
    <property type="entry name" value="Biofilm_reg_signaling"/>
</dbReference>
<dbReference type="InterPro" id="IPR035919">
    <property type="entry name" value="EAL_sf"/>
</dbReference>
<dbReference type="RefSeq" id="WP_253672015.1">
    <property type="nucleotide sequence ID" value="NZ_JAMTCP010000037.1"/>
</dbReference>
<dbReference type="SMART" id="SM00267">
    <property type="entry name" value="GGDEF"/>
    <property type="match status" value="1"/>
</dbReference>
<keyword evidence="7" id="KW-1185">Reference proteome</keyword>
<feature type="domain" description="EAL" evidence="4">
    <location>
        <begin position="493"/>
        <end position="745"/>
    </location>
</feature>
<dbReference type="Gene3D" id="3.20.20.450">
    <property type="entry name" value="EAL domain"/>
    <property type="match status" value="1"/>
</dbReference>
<comment type="caution">
    <text evidence="6">The sequence shown here is derived from an EMBL/GenBank/DDBJ whole genome shotgun (WGS) entry which is preliminary data.</text>
</comment>
<dbReference type="InterPro" id="IPR029787">
    <property type="entry name" value="Nucleotide_cyclase"/>
</dbReference>
<dbReference type="PROSITE" id="PS50887">
    <property type="entry name" value="GGDEF"/>
    <property type="match status" value="1"/>
</dbReference>
<evidence type="ECO:0000259" key="5">
    <source>
        <dbReference type="PROSITE" id="PS50887"/>
    </source>
</evidence>
<dbReference type="SMART" id="SM00052">
    <property type="entry name" value="EAL"/>
    <property type="match status" value="1"/>
</dbReference>
<dbReference type="CDD" id="cd01949">
    <property type="entry name" value="GGDEF"/>
    <property type="match status" value="1"/>
</dbReference>
<dbReference type="Proteomes" id="UP001205311">
    <property type="component" value="Unassembled WGS sequence"/>
</dbReference>
<name>A0ABT1I0C3_STRSD</name>
<dbReference type="InterPro" id="IPR000160">
    <property type="entry name" value="GGDEF_dom"/>
</dbReference>
<evidence type="ECO:0000259" key="3">
    <source>
        <dbReference type="PROSITE" id="PS50113"/>
    </source>
</evidence>
<dbReference type="NCBIfam" id="TIGR00229">
    <property type="entry name" value="sensory_box"/>
    <property type="match status" value="1"/>
</dbReference>
<evidence type="ECO:0000313" key="6">
    <source>
        <dbReference type="EMBL" id="MCP2261181.1"/>
    </source>
</evidence>
<feature type="compositionally biased region" description="Low complexity" evidence="1">
    <location>
        <begin position="16"/>
        <end position="30"/>
    </location>
</feature>
<protein>
    <submittedName>
        <fullName evidence="6">PAS domain S-box-containing protein/diguanylate cyclase (GGDEF) domain-containing protein</fullName>
    </submittedName>
</protein>
<sequence>MFPAVLLAVPFPASPAVPRVAEGPGAPVAAVDEEPMTTSPPQGPKGPRSRARPARDRAQLVRDWAVAMATSVFVPVPHEEIERRLAALVDETIRVLRADEFSAAPAVDVGRAMVRDGFTGQTSLARSLELLAESLPGLPELARVPRARSRVYALLGSLVSGYVQATRDLVFDQQEGVKRALLLAKEKAERELWLSEARFREVFGISAVGIAITDPEGRFVQVNGAFLEIVGHGRPELAELRLSDVFHPDDVGALESVYGRLSDGKADRLREQRRLRHKDGDTVWCTLAVSLLRDAEGAPAYHVTAVADVTDLHLLQRELRKQALHDALTGLPNRQALVTGLERMVAESDEITVLQVDVDGLGVVNEGLGHRIGDEVLKRVARQLRALFPDPGDELVARLGGDEFVVAVRHTEGRPDVGALAARINEELAEPVYYGPHGVAASVSIGVVQQPTHGFTACDLLRAAGSTLRRVKEQGRRQWGLFDPDRDARDRAWSAVAAGMPGAWENGEIRVEHRPVVSLRDPEILAVEAVLRWEHPDMGVVPHARCLAMAEVVGLGPPIAQWLLRSAGEQALTWGGLAPAVGVALDAHQAADPDLVGEVRAVLAEFGLGPDRLRLGFPTSALRDESDDAWDNIRVLSGLGVRTYAHGFGLGAVDLACVEDLPSRVVEIAPALADQVARRPDSILARSAADLVTLLDRMGVTVVVGGVASAEQADWWRAAGAHAAWGDHVTARGMPLRLVPGPADL</sequence>
<evidence type="ECO:0000256" key="1">
    <source>
        <dbReference type="SAM" id="MobiDB-lite"/>
    </source>
</evidence>
<dbReference type="InterPro" id="IPR000014">
    <property type="entry name" value="PAS"/>
</dbReference>
<organism evidence="6 7">
    <name type="scientific">Streptoalloteichus tenebrarius (strain ATCC 17920 / DSM 40477 / JCM 4838 / CBS 697.72 / NBRC 16177 / NCIMB 11028 / NRRL B-12390 / A12253. 1 / ISP 5477)</name>
    <name type="common">Streptomyces tenebrarius</name>
    <dbReference type="NCBI Taxonomy" id="1933"/>
    <lineage>
        <taxon>Bacteria</taxon>
        <taxon>Bacillati</taxon>
        <taxon>Actinomycetota</taxon>
        <taxon>Actinomycetes</taxon>
        <taxon>Pseudonocardiales</taxon>
        <taxon>Pseudonocardiaceae</taxon>
        <taxon>Streptoalloteichus</taxon>
    </lineage>
</organism>
<dbReference type="PANTHER" id="PTHR44757:SF2">
    <property type="entry name" value="BIOFILM ARCHITECTURE MAINTENANCE PROTEIN MBAA"/>
    <property type="match status" value="1"/>
</dbReference>
<dbReference type="Pfam" id="PF00563">
    <property type="entry name" value="EAL"/>
    <property type="match status" value="1"/>
</dbReference>
<dbReference type="SUPFAM" id="SSF55073">
    <property type="entry name" value="Nucleotide cyclase"/>
    <property type="match status" value="1"/>
</dbReference>
<dbReference type="InterPro" id="IPR000700">
    <property type="entry name" value="PAS-assoc_C"/>
</dbReference>
<feature type="domain" description="PAC" evidence="3">
    <location>
        <begin position="268"/>
        <end position="321"/>
    </location>
</feature>
<dbReference type="InterPro" id="IPR001633">
    <property type="entry name" value="EAL_dom"/>
</dbReference>
<proteinExistence type="predicted"/>